<keyword evidence="4" id="KW-0378">Hydrolase</keyword>
<comment type="similarity">
    <text evidence="2 7">Belongs to the peptidase M14 family.</text>
</comment>
<evidence type="ECO:0000259" key="9">
    <source>
        <dbReference type="PROSITE" id="PS52035"/>
    </source>
</evidence>
<evidence type="ECO:0000256" key="4">
    <source>
        <dbReference type="ARBA" id="ARBA00022801"/>
    </source>
</evidence>
<dbReference type="PANTHER" id="PTHR11705">
    <property type="entry name" value="PROTEASE FAMILY M14 CARBOXYPEPTIDASE A,B"/>
    <property type="match status" value="1"/>
</dbReference>
<evidence type="ECO:0000313" key="10">
    <source>
        <dbReference type="EMBL" id="GGG73002.1"/>
    </source>
</evidence>
<dbReference type="GO" id="GO:0005615">
    <property type="term" value="C:extracellular space"/>
    <property type="evidence" value="ECO:0007669"/>
    <property type="project" value="TreeGrafter"/>
</dbReference>
<sequence>MLIRHHRSKLLLSLLVTTVLICSLFGSATPAHAAAIVNQNQVYTYESMTRDMNALAARYPDLIKLSSIGESEYGRKLWRMDVGKGPAIILLNASHHAREWMTTILLMSMVENFASSYTNNDTYNKMAVRDLLDRVTFVVIPMVNPDGVTLQQKGLSSFPPSVHESLIRMNKGSRDFKRWKANGKGVDLNRQYPAGWESIRNAASSNSYMNYKGQKPLQAKEATAMAKLARELRPELAMSYHSSGEIIFWNYRTKAENLARDRALASKYASMTGYSLVAPSSNPSGGGFTDWFISEFGRPAMTPEIGRAVGDTHVPLSEWSRIWKQHRDTGWMLAIEGYELWLNKQDVKSSSGDIYLLSSETSYQWPSPDSKTTGTLKAGTYKLTRTKGDWLELASGSSRIWISGRNALLNVTKAPEGLKVALTKDTGIYTTPLQTKATTLSYADQKLSVQFAWKDWYQIQTSKGLYWVKAKQVSIVKEEEPPVVEEPTAPTEETP</sequence>
<dbReference type="GO" id="GO:0008270">
    <property type="term" value="F:zinc ion binding"/>
    <property type="evidence" value="ECO:0007669"/>
    <property type="project" value="InterPro"/>
</dbReference>
<evidence type="ECO:0000256" key="2">
    <source>
        <dbReference type="ARBA" id="ARBA00005988"/>
    </source>
</evidence>
<dbReference type="GO" id="GO:0004181">
    <property type="term" value="F:metallocarboxypeptidase activity"/>
    <property type="evidence" value="ECO:0007669"/>
    <property type="project" value="InterPro"/>
</dbReference>
<protein>
    <recommendedName>
        <fullName evidence="9">Peptidase M14 domain-containing protein</fullName>
    </recommendedName>
</protein>
<keyword evidence="5" id="KW-0862">Zinc</keyword>
<dbReference type="PROSITE" id="PS52035">
    <property type="entry name" value="PEPTIDASE_M14"/>
    <property type="match status" value="1"/>
</dbReference>
<dbReference type="PRINTS" id="PR00765">
    <property type="entry name" value="CRBOXYPTASEA"/>
</dbReference>
<keyword evidence="6" id="KW-0482">Metalloprotease</keyword>
<feature type="signal peptide" evidence="8">
    <location>
        <begin position="1"/>
        <end position="33"/>
    </location>
</feature>
<dbReference type="EMBL" id="BMHY01000005">
    <property type="protein sequence ID" value="GGG73002.1"/>
    <property type="molecule type" value="Genomic_DNA"/>
</dbReference>
<dbReference type="AlphaFoldDB" id="A0A917M2M5"/>
<dbReference type="SUPFAM" id="SSF53187">
    <property type="entry name" value="Zn-dependent exopeptidases"/>
    <property type="match status" value="1"/>
</dbReference>
<comment type="cofactor">
    <cofactor evidence="1">
        <name>Zn(2+)</name>
        <dbReference type="ChEBI" id="CHEBI:29105"/>
    </cofactor>
</comment>
<keyword evidence="8" id="KW-0732">Signal</keyword>
<keyword evidence="11" id="KW-1185">Reference proteome</keyword>
<keyword evidence="3" id="KW-0645">Protease</keyword>
<dbReference type="PANTHER" id="PTHR11705:SF143">
    <property type="entry name" value="SLL0236 PROTEIN"/>
    <property type="match status" value="1"/>
</dbReference>
<comment type="caution">
    <text evidence="10">The sequence shown here is derived from an EMBL/GenBank/DDBJ whole genome shotgun (WGS) entry which is preliminary data.</text>
</comment>
<dbReference type="Proteomes" id="UP000600247">
    <property type="component" value="Unassembled WGS sequence"/>
</dbReference>
<dbReference type="InterPro" id="IPR034274">
    <property type="entry name" value="ENP1_M14_CPD"/>
</dbReference>
<evidence type="ECO:0000256" key="7">
    <source>
        <dbReference type="PROSITE-ProRule" id="PRU01379"/>
    </source>
</evidence>
<dbReference type="Gene3D" id="3.40.630.10">
    <property type="entry name" value="Zn peptidases"/>
    <property type="match status" value="1"/>
</dbReference>
<proteinExistence type="inferred from homology"/>
<evidence type="ECO:0000256" key="1">
    <source>
        <dbReference type="ARBA" id="ARBA00001947"/>
    </source>
</evidence>
<dbReference type="CDD" id="cd06229">
    <property type="entry name" value="M14_Endopeptidase_I"/>
    <property type="match status" value="1"/>
</dbReference>
<accession>A0A917M2M5</accession>
<evidence type="ECO:0000256" key="5">
    <source>
        <dbReference type="ARBA" id="ARBA00022833"/>
    </source>
</evidence>
<evidence type="ECO:0000313" key="11">
    <source>
        <dbReference type="Proteomes" id="UP000600247"/>
    </source>
</evidence>
<feature type="chain" id="PRO_5037517194" description="Peptidase M14 domain-containing protein" evidence="8">
    <location>
        <begin position="34"/>
        <end position="495"/>
    </location>
</feature>
<dbReference type="RefSeq" id="WP_229692205.1">
    <property type="nucleotide sequence ID" value="NZ_BMHY01000005.1"/>
</dbReference>
<dbReference type="GO" id="GO:0006508">
    <property type="term" value="P:proteolysis"/>
    <property type="evidence" value="ECO:0007669"/>
    <property type="project" value="UniProtKB-KW"/>
</dbReference>
<evidence type="ECO:0000256" key="8">
    <source>
        <dbReference type="SAM" id="SignalP"/>
    </source>
</evidence>
<evidence type="ECO:0000256" key="3">
    <source>
        <dbReference type="ARBA" id="ARBA00022670"/>
    </source>
</evidence>
<dbReference type="InterPro" id="IPR000834">
    <property type="entry name" value="Peptidase_M14"/>
</dbReference>
<organism evidence="10 11">
    <name type="scientific">Paenibacillus radicis</name>
    <name type="common">ex Gao et al. 2016</name>
    <dbReference type="NCBI Taxonomy" id="1737354"/>
    <lineage>
        <taxon>Bacteria</taxon>
        <taxon>Bacillati</taxon>
        <taxon>Bacillota</taxon>
        <taxon>Bacilli</taxon>
        <taxon>Bacillales</taxon>
        <taxon>Paenibacillaceae</taxon>
        <taxon>Paenibacillus</taxon>
    </lineage>
</organism>
<feature type="domain" description="Peptidase M14" evidence="9">
    <location>
        <begin position="41"/>
        <end position="333"/>
    </location>
</feature>
<dbReference type="Pfam" id="PF00246">
    <property type="entry name" value="Peptidase_M14"/>
    <property type="match status" value="1"/>
</dbReference>
<evidence type="ECO:0000256" key="6">
    <source>
        <dbReference type="ARBA" id="ARBA00023049"/>
    </source>
</evidence>
<reference evidence="10 11" key="1">
    <citation type="journal article" date="2014" name="Int. J. Syst. Evol. Microbiol.">
        <title>Complete genome sequence of Corynebacterium casei LMG S-19264T (=DSM 44701T), isolated from a smear-ripened cheese.</title>
        <authorList>
            <consortium name="US DOE Joint Genome Institute (JGI-PGF)"/>
            <person name="Walter F."/>
            <person name="Albersmeier A."/>
            <person name="Kalinowski J."/>
            <person name="Ruckert C."/>
        </authorList>
    </citation>
    <scope>NUCLEOTIDE SEQUENCE [LARGE SCALE GENOMIC DNA]</scope>
    <source>
        <strain evidence="10 11">CGMCC 1.15286</strain>
    </source>
</reference>
<dbReference type="SMART" id="SM00631">
    <property type="entry name" value="Zn_pept"/>
    <property type="match status" value="1"/>
</dbReference>
<feature type="active site" description="Proton donor/acceptor" evidence="7">
    <location>
        <position position="304"/>
    </location>
</feature>
<name>A0A917M2M5_9BACL</name>
<gene>
    <name evidence="10" type="ORF">GCM10010918_31250</name>
</gene>